<dbReference type="STRING" id="88036.D8S171"/>
<evidence type="ECO:0000313" key="3">
    <source>
        <dbReference type="Proteomes" id="UP000001514"/>
    </source>
</evidence>
<evidence type="ECO:0000313" key="2">
    <source>
        <dbReference type="EMBL" id="EFJ21662.1"/>
    </source>
</evidence>
<organism evidence="3">
    <name type="scientific">Selaginella moellendorffii</name>
    <name type="common">Spikemoss</name>
    <dbReference type="NCBI Taxonomy" id="88036"/>
    <lineage>
        <taxon>Eukaryota</taxon>
        <taxon>Viridiplantae</taxon>
        <taxon>Streptophyta</taxon>
        <taxon>Embryophyta</taxon>
        <taxon>Tracheophyta</taxon>
        <taxon>Lycopodiopsida</taxon>
        <taxon>Selaginellales</taxon>
        <taxon>Selaginellaceae</taxon>
        <taxon>Selaginella</taxon>
    </lineage>
</organism>
<feature type="region of interest" description="Disordered" evidence="1">
    <location>
        <begin position="218"/>
        <end position="257"/>
    </location>
</feature>
<proteinExistence type="predicted"/>
<protein>
    <submittedName>
        <fullName evidence="2">Uncharacterized protein</fullName>
    </submittedName>
</protein>
<feature type="region of interest" description="Disordered" evidence="1">
    <location>
        <begin position="300"/>
        <end position="329"/>
    </location>
</feature>
<dbReference type="AlphaFoldDB" id="D8S171"/>
<keyword evidence="3" id="KW-1185">Reference proteome</keyword>
<reference evidence="2 3" key="1">
    <citation type="journal article" date="2011" name="Science">
        <title>The Selaginella genome identifies genetic changes associated with the evolution of vascular plants.</title>
        <authorList>
            <person name="Banks J.A."/>
            <person name="Nishiyama T."/>
            <person name="Hasebe M."/>
            <person name="Bowman J.L."/>
            <person name="Gribskov M."/>
            <person name="dePamphilis C."/>
            <person name="Albert V.A."/>
            <person name="Aono N."/>
            <person name="Aoyama T."/>
            <person name="Ambrose B.A."/>
            <person name="Ashton N.W."/>
            <person name="Axtell M.J."/>
            <person name="Barker E."/>
            <person name="Barker M.S."/>
            <person name="Bennetzen J.L."/>
            <person name="Bonawitz N.D."/>
            <person name="Chapple C."/>
            <person name="Cheng C."/>
            <person name="Correa L.G."/>
            <person name="Dacre M."/>
            <person name="DeBarry J."/>
            <person name="Dreyer I."/>
            <person name="Elias M."/>
            <person name="Engstrom E.M."/>
            <person name="Estelle M."/>
            <person name="Feng L."/>
            <person name="Finet C."/>
            <person name="Floyd S.K."/>
            <person name="Frommer W.B."/>
            <person name="Fujita T."/>
            <person name="Gramzow L."/>
            <person name="Gutensohn M."/>
            <person name="Harholt J."/>
            <person name="Hattori M."/>
            <person name="Heyl A."/>
            <person name="Hirai T."/>
            <person name="Hiwatashi Y."/>
            <person name="Ishikawa M."/>
            <person name="Iwata M."/>
            <person name="Karol K.G."/>
            <person name="Koehler B."/>
            <person name="Kolukisaoglu U."/>
            <person name="Kubo M."/>
            <person name="Kurata T."/>
            <person name="Lalonde S."/>
            <person name="Li K."/>
            <person name="Li Y."/>
            <person name="Litt A."/>
            <person name="Lyons E."/>
            <person name="Manning G."/>
            <person name="Maruyama T."/>
            <person name="Michael T.P."/>
            <person name="Mikami K."/>
            <person name="Miyazaki S."/>
            <person name="Morinaga S."/>
            <person name="Murata T."/>
            <person name="Mueller-Roeber B."/>
            <person name="Nelson D.R."/>
            <person name="Obara M."/>
            <person name="Oguri Y."/>
            <person name="Olmstead R.G."/>
            <person name="Onodera N."/>
            <person name="Petersen B.L."/>
            <person name="Pils B."/>
            <person name="Prigge M."/>
            <person name="Rensing S.A."/>
            <person name="Riano-Pachon D.M."/>
            <person name="Roberts A.W."/>
            <person name="Sato Y."/>
            <person name="Scheller H.V."/>
            <person name="Schulz B."/>
            <person name="Schulz C."/>
            <person name="Shakirov E.V."/>
            <person name="Shibagaki N."/>
            <person name="Shinohara N."/>
            <person name="Shippen D.E."/>
            <person name="Soerensen I."/>
            <person name="Sotooka R."/>
            <person name="Sugimoto N."/>
            <person name="Sugita M."/>
            <person name="Sumikawa N."/>
            <person name="Tanurdzic M."/>
            <person name="Theissen G."/>
            <person name="Ulvskov P."/>
            <person name="Wakazuki S."/>
            <person name="Weng J.K."/>
            <person name="Willats W.W."/>
            <person name="Wipf D."/>
            <person name="Wolf P.G."/>
            <person name="Yang L."/>
            <person name="Zimmer A.D."/>
            <person name="Zhu Q."/>
            <person name="Mitros T."/>
            <person name="Hellsten U."/>
            <person name="Loque D."/>
            <person name="Otillar R."/>
            <person name="Salamov A."/>
            <person name="Schmutz J."/>
            <person name="Shapiro H."/>
            <person name="Lindquist E."/>
            <person name="Lucas S."/>
            <person name="Rokhsar D."/>
            <person name="Grigoriev I.V."/>
        </authorList>
    </citation>
    <scope>NUCLEOTIDE SEQUENCE [LARGE SCALE GENOMIC DNA]</scope>
</reference>
<feature type="compositionally biased region" description="Polar residues" evidence="1">
    <location>
        <begin position="239"/>
        <end position="257"/>
    </location>
</feature>
<dbReference type="PANTHER" id="PTHR33356:SF5">
    <property type="entry name" value="TIP41-LIKE PROTEIN"/>
    <property type="match status" value="1"/>
</dbReference>
<evidence type="ECO:0000256" key="1">
    <source>
        <dbReference type="SAM" id="MobiDB-lite"/>
    </source>
</evidence>
<dbReference type="eggNOG" id="ENOG502QW8M">
    <property type="taxonomic scope" value="Eukaryota"/>
</dbReference>
<dbReference type="EMBL" id="GL377598">
    <property type="protein sequence ID" value="EFJ21662.1"/>
    <property type="molecule type" value="Genomic_DNA"/>
</dbReference>
<accession>D8S171</accession>
<gene>
    <name evidence="2" type="ORF">SELMODRAFT_417047</name>
</gene>
<dbReference type="InParanoid" id="D8S171"/>
<dbReference type="Gramene" id="EFJ21662">
    <property type="protein sequence ID" value="EFJ21662"/>
    <property type="gene ID" value="SELMODRAFT_417047"/>
</dbReference>
<feature type="compositionally biased region" description="Low complexity" evidence="1">
    <location>
        <begin position="221"/>
        <end position="238"/>
    </location>
</feature>
<name>D8S171_SELML</name>
<dbReference type="PANTHER" id="PTHR33356">
    <property type="entry name" value="TIP41-LIKE PROTEIN"/>
    <property type="match status" value="1"/>
</dbReference>
<dbReference type="KEGG" id="smo:SELMODRAFT_417047"/>
<sequence>MSYYSSSSSFGAADSMPKSAQQQLESLPDPSDRDQDDDFVAGLVEQMAHSMLDEEECGGDEGYPATTAAATPLWPPLHETQRRSGWSSTKSSPSPAVSPPTPLHHFGHESELPPPRGSDAWELLHLAAQEVMRLKMGGGGGGGEIRAYNRAASMYHSIGTAKNSGIVECCGSKPVGCAFGQQQLDWKQQQQQRSTQRHYQNALNPAAGIVPVAWNRRARSPRSLQQQQQQARHIASSRNLHQTSSTRSSNIHHSAGSSLFSSQWPAASSVKSHTTATTANGGTGMRAVFLRGPGFGSSTSNGTGVFLPQATAPTASSNRDPQKRKPPCSTVLLPSRIVEVLNLNVDDLECQPHPSLGTTDHSSSDDYLSVHLSKSYSACSPTRWHSTAEHALPTEWTY</sequence>
<dbReference type="OMA" id="CNSGAKE"/>
<feature type="region of interest" description="Disordered" evidence="1">
    <location>
        <begin position="1"/>
        <end position="117"/>
    </location>
</feature>
<dbReference type="HOGENOM" id="CLU_051272_1_0_1"/>
<dbReference type="Proteomes" id="UP000001514">
    <property type="component" value="Unassembled WGS sequence"/>
</dbReference>
<feature type="compositionally biased region" description="Low complexity" evidence="1">
    <location>
        <begin position="84"/>
        <end position="95"/>
    </location>
</feature>